<keyword evidence="3" id="KW-0963">Cytoplasm</keyword>
<feature type="domain" description="SAM" evidence="14">
    <location>
        <begin position="1084"/>
        <end position="1129"/>
    </location>
</feature>
<evidence type="ECO:0000256" key="8">
    <source>
        <dbReference type="ARBA" id="ARBA00023054"/>
    </source>
</evidence>
<reference evidence="16" key="1">
    <citation type="journal article" date="2017" name="bioRxiv">
        <title>Comparative analysis of the genomes of Stylophora pistillata and Acropora digitifera provides evidence for extensive differences between species of corals.</title>
        <authorList>
            <person name="Voolstra C.R."/>
            <person name="Li Y."/>
            <person name="Liew Y.J."/>
            <person name="Baumgarten S."/>
            <person name="Zoccola D."/>
            <person name="Flot J.-F."/>
            <person name="Tambutte S."/>
            <person name="Allemand D."/>
            <person name="Aranda M."/>
        </authorList>
    </citation>
    <scope>NUCLEOTIDE SEQUENCE [LARGE SCALE GENOMIC DNA]</scope>
</reference>
<proteinExistence type="predicted"/>
<protein>
    <submittedName>
        <fullName evidence="15">Neurabin-1</fullName>
    </submittedName>
</protein>
<evidence type="ECO:0000256" key="3">
    <source>
        <dbReference type="ARBA" id="ARBA00022490"/>
    </source>
</evidence>
<keyword evidence="6" id="KW-0524">Neurogenesis</keyword>
<feature type="compositionally biased region" description="Basic and acidic residues" evidence="13">
    <location>
        <begin position="166"/>
        <end position="185"/>
    </location>
</feature>
<sequence>MATTRTEYGKENRFRARREVASRPKVENESSRSQSSTVAVRKNLVDTKTKRTAGSPNMGDVKEERHRAYNKFGAPPKKIISTDKTLIFPLKSDNVVRTTKSRDVKSGMQRKPAKETEQANDNDKSSTEQVNKPNVSKLKHIFDETIANEAIKAQQTYKKPRPVSEAFDRLKANHAKDTSQGETTERWSLPNYYKKTLPQTPSHKPHVSSGIAARRAMFESGGSNEDLPKKEKRSPSLLDLVPDLKELDVSLLGNNDPAPVQRSRTRSDPGTKRPLYFIKSRKRFPSDTKAMNGEYHDNTVDKLKQSRDDSVLRKPPVDTRRLFKSHSVDHIHGSPLISNSDIGKTIESLSEQQPSSTIQGDEEQSSMLEKSCEAETEVKAEDHKLASPSVPKGLKSHRKEEPKDDLFDDTPGRIREASWIDEEIPKEETAPVEMSPISITPGFTSVPKSNILEDKVNSESHPKHDSVYFLKNEETQSHNEETESSGDESTGSVVEHSDVDEEDRAHLQTVSPVSLLFSAKPASSALSKEKEKKGRRNVGFNLDTPDLFLTYSAEEYDRGNDGIDPVTASAEWELEKRVEKMDIFSVDLCKDERGLGLSIIGLGVGTDTGVEKLGIFVKSLTEGGAAAIDGRDLESERFKIMPSCTTTCFAGKQTESKAEEAEKRASLAEKMVQLQNIMKKPESSGEQASDETKKAEKALAEMKEKVNSLESDLALSEAENEDMVRQLEESKGLYLILEKKYHMAKNKVKELEDREQANAVSSERSAIEIKLLQDKSAINESPLTSKIEPVVECASKGDLDLNSIPATKTLSNEHLLEKKRLAEAQQKKYKPTRASWGKSLDDDAYHIFGDNEVSNGDVEDTPAKSTSLENESLRGPPRGPGLVLPGLPVGGFKLRSTGKNLYDESAAKGSESPPHETRASFPLSHKEETRNIVVENLLEKQLSRADVKVTSLPTTALDRADREARRQVDDDESECFSGSTNSLDEIEEATRRIDSDLASSQASSRGSSPFLPPAMPLLQVKSVPVMESYNEAAIDVPPELLAASGQRDFDQRSVGTGSSVDGQSSLSPGSDFNSSANAQLISDWDTDQVYAWLIQNELDEYAEEFIAKKIDGKQLLNLDGSRLKTMGVSQNHRALIKKKIKELKAEMEREQKARKQREKEQKAGKKEGKFEKMGFMKKKGVYNIN</sequence>
<feature type="compositionally biased region" description="Basic and acidic residues" evidence="13">
    <location>
        <begin position="294"/>
        <end position="315"/>
    </location>
</feature>
<feature type="compositionally biased region" description="Polar residues" evidence="13">
    <location>
        <begin position="437"/>
        <end position="448"/>
    </location>
</feature>
<organism evidence="15 16">
    <name type="scientific">Stylophora pistillata</name>
    <name type="common">Smooth cauliflower coral</name>
    <dbReference type="NCBI Taxonomy" id="50429"/>
    <lineage>
        <taxon>Eukaryota</taxon>
        <taxon>Metazoa</taxon>
        <taxon>Cnidaria</taxon>
        <taxon>Anthozoa</taxon>
        <taxon>Hexacorallia</taxon>
        <taxon>Scleractinia</taxon>
        <taxon>Astrocoeniina</taxon>
        <taxon>Pocilloporidae</taxon>
        <taxon>Stylophora</taxon>
    </lineage>
</organism>
<feature type="region of interest" description="Disordered" evidence="13">
    <location>
        <begin position="287"/>
        <end position="315"/>
    </location>
</feature>
<feature type="compositionally biased region" description="Basic and acidic residues" evidence="13">
    <location>
        <begin position="370"/>
        <end position="385"/>
    </location>
</feature>
<keyword evidence="16" id="KW-1185">Reference proteome</keyword>
<accession>A0A2B4RNY4</accession>
<evidence type="ECO:0000256" key="4">
    <source>
        <dbReference type="ARBA" id="ARBA00022553"/>
    </source>
</evidence>
<evidence type="ECO:0000256" key="7">
    <source>
        <dbReference type="ARBA" id="ARBA00023018"/>
    </source>
</evidence>
<gene>
    <name evidence="15" type="primary">Ppp1r9a</name>
    <name evidence="15" type="ORF">AWC38_SpisGene16267</name>
</gene>
<feature type="region of interest" description="Disordered" evidence="13">
    <location>
        <begin position="93"/>
        <end position="136"/>
    </location>
</feature>
<evidence type="ECO:0000256" key="2">
    <source>
        <dbReference type="ARBA" id="ARBA00022473"/>
    </source>
</evidence>
<dbReference type="SUPFAM" id="SSF50156">
    <property type="entry name" value="PDZ domain-like"/>
    <property type="match status" value="1"/>
</dbReference>
<dbReference type="PROSITE" id="PS50105">
    <property type="entry name" value="SAM_DOMAIN"/>
    <property type="match status" value="1"/>
</dbReference>
<feature type="region of interest" description="Disordered" evidence="13">
    <location>
        <begin position="851"/>
        <end position="885"/>
    </location>
</feature>
<evidence type="ECO:0000256" key="6">
    <source>
        <dbReference type="ARBA" id="ARBA00022902"/>
    </source>
</evidence>
<feature type="compositionally biased region" description="Basic and acidic residues" evidence="13">
    <location>
        <begin position="958"/>
        <end position="968"/>
    </location>
</feature>
<keyword evidence="7" id="KW-0770">Synapse</keyword>
<keyword evidence="2" id="KW-0217">Developmental protein</keyword>
<name>A0A2B4RNY4_STYPI</name>
<dbReference type="PANTHER" id="PTHR16154:SF28">
    <property type="entry name" value="STERILE ALPHA MOTIF DOMAIN-CONTAINING PROTEIN 14"/>
    <property type="match status" value="1"/>
</dbReference>
<feature type="region of interest" description="Disordered" evidence="13">
    <location>
        <begin position="347"/>
        <end position="504"/>
    </location>
</feature>
<feature type="compositionally biased region" description="Low complexity" evidence="13">
    <location>
        <begin position="873"/>
        <end position="885"/>
    </location>
</feature>
<feature type="compositionally biased region" description="Basic and acidic residues" evidence="13">
    <location>
        <begin position="913"/>
        <end position="924"/>
    </location>
</feature>
<evidence type="ECO:0000256" key="1">
    <source>
        <dbReference type="ARBA" id="ARBA00004245"/>
    </source>
</evidence>
<dbReference type="InterPro" id="IPR013761">
    <property type="entry name" value="SAM/pointed_sf"/>
</dbReference>
<evidence type="ECO:0000256" key="5">
    <source>
        <dbReference type="ARBA" id="ARBA00022782"/>
    </source>
</evidence>
<dbReference type="AlphaFoldDB" id="A0A2B4RNY4"/>
<feature type="coiled-coil region" evidence="12">
    <location>
        <begin position="651"/>
        <end position="754"/>
    </location>
</feature>
<feature type="compositionally biased region" description="Basic and acidic residues" evidence="13">
    <location>
        <begin position="398"/>
        <end position="418"/>
    </location>
</feature>
<feature type="region of interest" description="Disordered" evidence="13">
    <location>
        <begin position="250"/>
        <end position="273"/>
    </location>
</feature>
<evidence type="ECO:0000256" key="11">
    <source>
        <dbReference type="ARBA" id="ARBA00034103"/>
    </source>
</evidence>
<keyword evidence="5" id="KW-0221">Differentiation</keyword>
<dbReference type="EMBL" id="LSMT01000366">
    <property type="protein sequence ID" value="PFX19321.1"/>
    <property type="molecule type" value="Genomic_DNA"/>
</dbReference>
<feature type="compositionally biased region" description="Polar residues" evidence="13">
    <location>
        <begin position="1053"/>
        <end position="1072"/>
    </location>
</feature>
<keyword evidence="4" id="KW-0597">Phosphoprotein</keyword>
<evidence type="ECO:0000256" key="13">
    <source>
        <dbReference type="SAM" id="MobiDB-lite"/>
    </source>
</evidence>
<keyword evidence="10" id="KW-0206">Cytoskeleton</keyword>
<dbReference type="STRING" id="50429.A0A2B4RNY4"/>
<feature type="compositionally biased region" description="Basic and acidic residues" evidence="13">
    <location>
        <begin position="451"/>
        <end position="481"/>
    </location>
</feature>
<feature type="region of interest" description="Disordered" evidence="13">
    <location>
        <begin position="958"/>
        <end position="986"/>
    </location>
</feature>
<dbReference type="Gene3D" id="2.30.42.10">
    <property type="match status" value="1"/>
</dbReference>
<dbReference type="Pfam" id="PF07647">
    <property type="entry name" value="SAM_2"/>
    <property type="match status" value="1"/>
</dbReference>
<evidence type="ECO:0000256" key="10">
    <source>
        <dbReference type="ARBA" id="ARBA00023212"/>
    </source>
</evidence>
<dbReference type="InterPro" id="IPR043446">
    <property type="entry name" value="Neurabin-like"/>
</dbReference>
<evidence type="ECO:0000259" key="14">
    <source>
        <dbReference type="PROSITE" id="PS50105"/>
    </source>
</evidence>
<dbReference type="InterPro" id="IPR040645">
    <property type="entry name" value="Neurabin-1/2_PDZ"/>
</dbReference>
<dbReference type="GO" id="GO:0014069">
    <property type="term" value="C:postsynaptic density"/>
    <property type="evidence" value="ECO:0007669"/>
    <property type="project" value="TreeGrafter"/>
</dbReference>
<feature type="region of interest" description="Disordered" evidence="13">
    <location>
        <begin position="904"/>
        <end position="924"/>
    </location>
</feature>
<dbReference type="SMART" id="SM00454">
    <property type="entry name" value="SAM"/>
    <property type="match status" value="1"/>
</dbReference>
<dbReference type="GO" id="GO:0051015">
    <property type="term" value="F:actin filament binding"/>
    <property type="evidence" value="ECO:0007669"/>
    <property type="project" value="TreeGrafter"/>
</dbReference>
<keyword evidence="8 12" id="KW-0175">Coiled coil</keyword>
<feature type="region of interest" description="Disordered" evidence="13">
    <location>
        <begin position="1"/>
        <end position="76"/>
    </location>
</feature>
<evidence type="ECO:0000256" key="12">
    <source>
        <dbReference type="SAM" id="Coils"/>
    </source>
</evidence>
<dbReference type="InterPro" id="IPR001660">
    <property type="entry name" value="SAM"/>
</dbReference>
<dbReference type="GO" id="GO:0015629">
    <property type="term" value="C:actin cytoskeleton"/>
    <property type="evidence" value="ECO:0007669"/>
    <property type="project" value="TreeGrafter"/>
</dbReference>
<dbReference type="GO" id="GO:0007015">
    <property type="term" value="P:actin filament organization"/>
    <property type="evidence" value="ECO:0007669"/>
    <property type="project" value="TreeGrafter"/>
</dbReference>
<feature type="region of interest" description="Disordered" evidence="13">
    <location>
        <begin position="152"/>
        <end position="237"/>
    </location>
</feature>
<evidence type="ECO:0000313" key="16">
    <source>
        <dbReference type="Proteomes" id="UP000225706"/>
    </source>
</evidence>
<comment type="caution">
    <text evidence="15">The sequence shown here is derived from an EMBL/GenBank/DDBJ whole genome shotgun (WGS) entry which is preliminary data.</text>
</comment>
<comment type="subcellular location">
    <subcellularLocation>
        <location evidence="1">Cytoplasm</location>
        <location evidence="1">Cytoskeleton</location>
    </subcellularLocation>
    <subcellularLocation>
        <location evidence="11">Synapse</location>
    </subcellularLocation>
</comment>
<feature type="compositionally biased region" description="Polar residues" evidence="13">
    <location>
        <begin position="347"/>
        <end position="359"/>
    </location>
</feature>
<dbReference type="GO" id="GO:0005737">
    <property type="term" value="C:cytoplasm"/>
    <property type="evidence" value="ECO:0007669"/>
    <property type="project" value="TreeGrafter"/>
</dbReference>
<dbReference type="GO" id="GO:0030425">
    <property type="term" value="C:dendrite"/>
    <property type="evidence" value="ECO:0007669"/>
    <property type="project" value="TreeGrafter"/>
</dbReference>
<evidence type="ECO:0000313" key="15">
    <source>
        <dbReference type="EMBL" id="PFX19321.1"/>
    </source>
</evidence>
<feature type="compositionally biased region" description="Basic and acidic residues" evidence="13">
    <location>
        <begin position="7"/>
        <end position="30"/>
    </location>
</feature>
<dbReference type="GO" id="GO:0019722">
    <property type="term" value="P:calcium-mediated signaling"/>
    <property type="evidence" value="ECO:0007669"/>
    <property type="project" value="TreeGrafter"/>
</dbReference>
<dbReference type="Proteomes" id="UP000225706">
    <property type="component" value="Unassembled WGS sequence"/>
</dbReference>
<dbReference type="OrthoDB" id="62701at2759"/>
<evidence type="ECO:0000256" key="9">
    <source>
        <dbReference type="ARBA" id="ARBA00023203"/>
    </source>
</evidence>
<dbReference type="InterPro" id="IPR036034">
    <property type="entry name" value="PDZ_sf"/>
</dbReference>
<keyword evidence="9" id="KW-0009">Actin-binding</keyword>
<dbReference type="SUPFAM" id="SSF47769">
    <property type="entry name" value="SAM/Pointed domain"/>
    <property type="match status" value="1"/>
</dbReference>
<dbReference type="Pfam" id="PF17817">
    <property type="entry name" value="PDZ_5"/>
    <property type="match status" value="1"/>
</dbReference>
<dbReference type="GO" id="GO:0031175">
    <property type="term" value="P:neuron projection development"/>
    <property type="evidence" value="ECO:0007669"/>
    <property type="project" value="TreeGrafter"/>
</dbReference>
<feature type="region of interest" description="Disordered" evidence="13">
    <location>
        <begin position="1050"/>
        <end position="1072"/>
    </location>
</feature>
<dbReference type="PANTHER" id="PTHR16154">
    <property type="entry name" value="NEURABIN"/>
    <property type="match status" value="1"/>
</dbReference>
<feature type="region of interest" description="Disordered" evidence="13">
    <location>
        <begin position="1146"/>
        <end position="1169"/>
    </location>
</feature>
<feature type="compositionally biased region" description="Basic and acidic residues" evidence="13">
    <location>
        <begin position="112"/>
        <end position="126"/>
    </location>
</feature>
<dbReference type="Gene3D" id="1.10.150.50">
    <property type="entry name" value="Transcription Factor, Ets-1"/>
    <property type="match status" value="1"/>
</dbReference>